<dbReference type="GO" id="GO:0016020">
    <property type="term" value="C:membrane"/>
    <property type="evidence" value="ECO:0007669"/>
    <property type="project" value="UniProtKB-SubCell"/>
</dbReference>
<evidence type="ECO:0000256" key="5">
    <source>
        <dbReference type="NCBIfam" id="TIGR02228"/>
    </source>
</evidence>
<dbReference type="GO" id="GO:0009003">
    <property type="term" value="F:signal peptidase activity"/>
    <property type="evidence" value="ECO:0007669"/>
    <property type="project" value="UniProtKB-EC"/>
</dbReference>
<dbReference type="GO" id="GO:0006465">
    <property type="term" value="P:signal peptide processing"/>
    <property type="evidence" value="ECO:0007669"/>
    <property type="project" value="UniProtKB-UniRule"/>
</dbReference>
<feature type="region of interest" description="Disordered" evidence="6">
    <location>
        <begin position="1"/>
        <end position="21"/>
    </location>
</feature>
<sequence>MPQPVHPATGRGGRHRPADEGTAAAVRSWSSALARAAVLAVLVALAGMLALCLVAQAVGLRADVVVSGSMQPRIAPGDVVLTTAVTPDQLQPGQVLLFPDPADPGRSLLHRLVAFDVHGDLVTRGDANSSDDPLPVPAASVVGRAQLRVPSIGLPAYWWRTGDRGAAVLATALLAGVTVWVTRRREPELDAPRLGRHRTGPVPVPPG</sequence>
<organism evidence="8 10">
    <name type="scientific">Modestobacter muralis</name>
    <dbReference type="NCBI Taxonomy" id="1608614"/>
    <lineage>
        <taxon>Bacteria</taxon>
        <taxon>Bacillati</taxon>
        <taxon>Actinomycetota</taxon>
        <taxon>Actinomycetes</taxon>
        <taxon>Geodermatophilales</taxon>
        <taxon>Geodermatophilaceae</taxon>
        <taxon>Modestobacter</taxon>
    </lineage>
</organism>
<dbReference type="InterPro" id="IPR036286">
    <property type="entry name" value="LexA/Signal_pep-like_sf"/>
</dbReference>
<dbReference type="InterPro" id="IPR019533">
    <property type="entry name" value="Peptidase_S26"/>
</dbReference>
<dbReference type="PRINTS" id="PR00728">
    <property type="entry name" value="SIGNALPTASE"/>
</dbReference>
<dbReference type="AlphaFoldDB" id="A0A6P0EYB8"/>
<dbReference type="EMBL" id="JAAGWH010000032">
    <property type="protein sequence ID" value="NEK94824.1"/>
    <property type="molecule type" value="Genomic_DNA"/>
</dbReference>
<dbReference type="EMBL" id="JAAGWB010000034">
    <property type="protein sequence ID" value="NEN51712.1"/>
    <property type="molecule type" value="Genomic_DNA"/>
</dbReference>
<dbReference type="EC" id="3.4.21.89" evidence="5"/>
<keyword evidence="4 7" id="KW-0472">Membrane</keyword>
<evidence type="ECO:0000256" key="1">
    <source>
        <dbReference type="ARBA" id="ARBA00004370"/>
    </source>
</evidence>
<comment type="subcellular location">
    <subcellularLocation>
        <location evidence="1">Membrane</location>
    </subcellularLocation>
</comment>
<evidence type="ECO:0000256" key="4">
    <source>
        <dbReference type="ARBA" id="ARBA00023136"/>
    </source>
</evidence>
<dbReference type="Proteomes" id="UP000468828">
    <property type="component" value="Unassembled WGS sequence"/>
</dbReference>
<evidence type="ECO:0000256" key="3">
    <source>
        <dbReference type="ARBA" id="ARBA00022989"/>
    </source>
</evidence>
<feature type="transmembrane region" description="Helical" evidence="7">
    <location>
        <begin position="36"/>
        <end position="58"/>
    </location>
</feature>
<evidence type="ECO:0000256" key="7">
    <source>
        <dbReference type="SAM" id="Phobius"/>
    </source>
</evidence>
<protein>
    <recommendedName>
        <fullName evidence="5">Signal peptidase I</fullName>
        <ecNumber evidence="5">3.4.21.89</ecNumber>
    </recommendedName>
</protein>
<reference evidence="9 11" key="2">
    <citation type="submission" date="2020-02" db="EMBL/GenBank/DDBJ databases">
        <title>The WGS of Modestobacter muralis DSM 100205.</title>
        <authorList>
            <person name="Jiang Z."/>
        </authorList>
    </citation>
    <scope>NUCLEOTIDE SEQUENCE [LARGE SCALE GENOMIC DNA]</scope>
    <source>
        <strain evidence="9 11">DSM 100205</strain>
    </source>
</reference>
<evidence type="ECO:0000313" key="10">
    <source>
        <dbReference type="Proteomes" id="UP000468828"/>
    </source>
</evidence>
<reference evidence="8 10" key="1">
    <citation type="submission" date="2020-01" db="EMBL/GenBank/DDBJ databases">
        <title>the WGS Modestobacter muralis CPCC 204518.</title>
        <authorList>
            <person name="Jiang Z."/>
        </authorList>
    </citation>
    <scope>NUCLEOTIDE SEQUENCE [LARGE SCALE GENOMIC DNA]</scope>
    <source>
        <strain evidence="8 10">DSM 100205</strain>
    </source>
</reference>
<dbReference type="RefSeq" id="WP_163611385.1">
    <property type="nucleotide sequence ID" value="NZ_JAAGWB010000034.1"/>
</dbReference>
<dbReference type="NCBIfam" id="TIGR02228">
    <property type="entry name" value="sigpep_I_arch"/>
    <property type="match status" value="1"/>
</dbReference>
<gene>
    <name evidence="9" type="ORF">G3R41_12330</name>
    <name evidence="8" type="ORF">GCU67_11675</name>
</gene>
<evidence type="ECO:0000313" key="9">
    <source>
        <dbReference type="EMBL" id="NEN51712.1"/>
    </source>
</evidence>
<evidence type="ECO:0000313" key="8">
    <source>
        <dbReference type="EMBL" id="NEK94824.1"/>
    </source>
</evidence>
<dbReference type="CDD" id="cd06530">
    <property type="entry name" value="S26_SPase_I"/>
    <property type="match status" value="1"/>
</dbReference>
<proteinExistence type="predicted"/>
<evidence type="ECO:0000256" key="6">
    <source>
        <dbReference type="SAM" id="MobiDB-lite"/>
    </source>
</evidence>
<dbReference type="GO" id="GO:0004252">
    <property type="term" value="F:serine-type endopeptidase activity"/>
    <property type="evidence" value="ECO:0007669"/>
    <property type="project" value="UniProtKB-UniRule"/>
</dbReference>
<evidence type="ECO:0000313" key="11">
    <source>
        <dbReference type="Proteomes" id="UP000471152"/>
    </source>
</evidence>
<keyword evidence="8" id="KW-0378">Hydrolase</keyword>
<dbReference type="Gene3D" id="2.10.109.10">
    <property type="entry name" value="Umud Fragment, subunit A"/>
    <property type="match status" value="1"/>
</dbReference>
<keyword evidence="2 7" id="KW-0812">Transmembrane</keyword>
<accession>A0A6P0EYB8</accession>
<dbReference type="InterPro" id="IPR001733">
    <property type="entry name" value="Peptidase_S26B"/>
</dbReference>
<name>A0A6P0EYB8_9ACTN</name>
<dbReference type="SUPFAM" id="SSF51306">
    <property type="entry name" value="LexA/Signal peptidase"/>
    <property type="match status" value="1"/>
</dbReference>
<keyword evidence="10" id="KW-1185">Reference proteome</keyword>
<keyword evidence="3 7" id="KW-1133">Transmembrane helix</keyword>
<comment type="caution">
    <text evidence="8">The sequence shown here is derived from an EMBL/GenBank/DDBJ whole genome shotgun (WGS) entry which is preliminary data.</text>
</comment>
<dbReference type="Proteomes" id="UP000471152">
    <property type="component" value="Unassembled WGS sequence"/>
</dbReference>
<evidence type="ECO:0000256" key="2">
    <source>
        <dbReference type="ARBA" id="ARBA00022692"/>
    </source>
</evidence>